<dbReference type="InterPro" id="IPR036640">
    <property type="entry name" value="ABC1_TM_sf"/>
</dbReference>
<dbReference type="InterPro" id="IPR011527">
    <property type="entry name" value="ABC1_TM_dom"/>
</dbReference>
<keyword evidence="14" id="KW-1185">Reference proteome</keyword>
<evidence type="ECO:0000256" key="10">
    <source>
        <dbReference type="SAM" id="Phobius"/>
    </source>
</evidence>
<feature type="domain" description="USP" evidence="11">
    <location>
        <begin position="1"/>
        <end position="277"/>
    </location>
</feature>
<accession>A0A433QI93</accession>
<dbReference type="GO" id="GO:0004843">
    <property type="term" value="F:cysteine-type deubiquitinase activity"/>
    <property type="evidence" value="ECO:0007669"/>
    <property type="project" value="InterPro"/>
</dbReference>
<dbReference type="Gene3D" id="3.90.70.10">
    <property type="entry name" value="Cysteine proteinases"/>
    <property type="match status" value="1"/>
</dbReference>
<dbReference type="InterPro" id="IPR038765">
    <property type="entry name" value="Papain-like_cys_pep_sf"/>
</dbReference>
<dbReference type="PROSITE" id="PS50235">
    <property type="entry name" value="USP_3"/>
    <property type="match status" value="1"/>
</dbReference>
<dbReference type="CDD" id="cd03223">
    <property type="entry name" value="ABCD_peroxisomal_ALDP"/>
    <property type="match status" value="1"/>
</dbReference>
<dbReference type="EMBL" id="RBNJ01005074">
    <property type="protein sequence ID" value="RUS29527.1"/>
    <property type="molecule type" value="Genomic_DNA"/>
</dbReference>
<evidence type="ECO:0000256" key="2">
    <source>
        <dbReference type="ARBA" id="ARBA00022448"/>
    </source>
</evidence>
<keyword evidence="6 10" id="KW-1133">Transmembrane helix</keyword>
<feature type="region of interest" description="Disordered" evidence="9">
    <location>
        <begin position="418"/>
        <end position="520"/>
    </location>
</feature>
<feature type="compositionally biased region" description="Polar residues" evidence="9">
    <location>
        <begin position="496"/>
        <end position="507"/>
    </location>
</feature>
<evidence type="ECO:0000313" key="13">
    <source>
        <dbReference type="EMBL" id="RUS29527.1"/>
    </source>
</evidence>
<dbReference type="Pfam" id="PF00443">
    <property type="entry name" value="UCH"/>
    <property type="match status" value="1"/>
</dbReference>
<feature type="transmembrane region" description="Helical" evidence="10">
    <location>
        <begin position="1053"/>
        <end position="1071"/>
    </location>
</feature>
<dbReference type="InterPro" id="IPR001394">
    <property type="entry name" value="Peptidase_C19_UCH"/>
</dbReference>
<evidence type="ECO:0000256" key="8">
    <source>
        <dbReference type="SAM" id="Coils"/>
    </source>
</evidence>
<sequence>MLCELEKHVMRTFSGEKGSAFCPRNIIGRLKLRSSERLYGRKQEIARHMRYGRQEDSHEFMRHLLDAVANSALAGYDSKMDHRIKETTVIHQIFGGYLQSQIKCMQCQRESNTFDPMLDVSLDVKNVSTVDQAFKGFTKPELLTKANRYRCEGKCQGLVDARKQLTIYHAPLVLTVHLKRFMFGGGMGGGKINKHIEFRETLDLREYVSHNQKSSVDLYRLYAVLVHAGGSCNSGHYYCFVKSTNGAWYNMNDSSVTRVSMTTVLQQRAYMLFYAQESVNGSHRQVAAVQQTVKRELEEAKQNLQLQAPKRFKSDENGTDEEVDRKAQTQGQTRGQAQGVKRKSDAIANSENRANGFVREQNVKRVKIESGEVGEVVDRRTFAKEKPQANRYANAPPVVNRHKPPVVTANKERGQTLATAANKERGQTPTTSPVDAVKERGQIPTKSPVVAANKERGQTQTKSPAVAANKEKGQTLTKSLATSKSTVAEADRKDITSTTTSRANKLNSLLPTPSPSPSVDGACAVPAPTTVGADKWVVTPLALSRQSLHGSQSPPTYSSVLNSEDRWTIKSKGEEKLTPPPVEELRKISGEAKEKGNVAIVVNYNDKMESKRAKLDELLEREAAYEKSLEVKDRILGVGIPKGQFGGSVDRWDGSSTDASRAVALRQTSAPKKRQSQYDAEYDRGKVKKMKKSKQWQIENKFQAESDLQNALKALVARQTRWCTSNNHEKTMRLGYRSVPDDTPHAQNFEVPTIKDDDDRRARHVPLDITTPTAPPPKQRYSFDKLFLQRLKRILRLLFTPSTQGLFSRESRERSLLWMYLVFVGVSCLNEVVVYFVGMVTGKFYKVLVDKNAQAFGALILPTILLIAAAALGKSLVKFMGGLFSLKIRRLLTDYIQDQYIQRNIFYRLLAMHESIDNPDQRITQDVDKFAETVRKICEELIISPLLIIYYTYKCWSVGGFIGPFLIYTYFALGSVSSRALINPIVNIVFMKEFHEGNFRYLHVRLRQFAESIAFSRGEKEENVRIGLSLSALLSYQRQIVNKELALQLVTEAFSYFGSILSYLIIAIPIFTGRYDDMSSGELSELISKNAFLSLYLIYRFTVIIEQSTKISDLAGYTARIGQLIETLTDIHTELENIDIDNPYREEEDQAIANIFIKFENISFSSPTGKPIMSNLDLLIEKDTNWMLVGPNGSGKTSLLRIMGGLWHCSKGRVVLPTLKTGREIIFLPQTPYLLFGSLRAQITYPSIDSTNNILSCLSISQVSDEDIELLLQQVGLSHLATMVESFDTPYGQDWYKMLSPGEQQKLSFARIFYWKPLFAILDEATSHMDSTTESSLFSQARNLGISLITVSHNTNLLLYHDRVLVLDWKGGYTTMSVEEDGMDVVREAIRQSSGGKVRRDVGVVEM</sequence>
<dbReference type="InterPro" id="IPR003593">
    <property type="entry name" value="AAA+_ATPase"/>
</dbReference>
<keyword evidence="4" id="KW-0547">Nucleotide-binding</keyword>
<feature type="transmembrane region" description="Helical" evidence="10">
    <location>
        <begin position="816"/>
        <end position="836"/>
    </location>
</feature>
<evidence type="ECO:0000256" key="7">
    <source>
        <dbReference type="ARBA" id="ARBA00023136"/>
    </source>
</evidence>
<comment type="caution">
    <text evidence="13">The sequence shown here is derived from an EMBL/GenBank/DDBJ whole genome shotgun (WGS) entry which is preliminary data.</text>
</comment>
<evidence type="ECO:0000256" key="1">
    <source>
        <dbReference type="ARBA" id="ARBA00008575"/>
    </source>
</evidence>
<feature type="compositionally biased region" description="Low complexity" evidence="9">
    <location>
        <begin position="475"/>
        <end position="486"/>
    </location>
</feature>
<dbReference type="PROSITE" id="PS00973">
    <property type="entry name" value="USP_2"/>
    <property type="match status" value="1"/>
</dbReference>
<keyword evidence="7 10" id="KW-0472">Membrane</keyword>
<dbReference type="InterPro" id="IPR027417">
    <property type="entry name" value="P-loop_NTPase"/>
</dbReference>
<dbReference type="Gene3D" id="3.40.50.300">
    <property type="entry name" value="P-loop containing nucleotide triphosphate hydrolases"/>
    <property type="match status" value="1"/>
</dbReference>
<dbReference type="GO" id="GO:0005324">
    <property type="term" value="F:long-chain fatty acid transmembrane transporter activity"/>
    <property type="evidence" value="ECO:0007669"/>
    <property type="project" value="TreeGrafter"/>
</dbReference>
<dbReference type="SUPFAM" id="SSF90123">
    <property type="entry name" value="ABC transporter transmembrane region"/>
    <property type="match status" value="1"/>
</dbReference>
<dbReference type="InterPro" id="IPR017871">
    <property type="entry name" value="ABC_transporter-like_CS"/>
</dbReference>
<dbReference type="Pfam" id="PF00005">
    <property type="entry name" value="ABC_tran"/>
    <property type="match status" value="1"/>
</dbReference>
<dbReference type="InterPro" id="IPR003439">
    <property type="entry name" value="ABC_transporter-like_ATP-bd"/>
</dbReference>
<dbReference type="GO" id="GO:0005524">
    <property type="term" value="F:ATP binding"/>
    <property type="evidence" value="ECO:0007669"/>
    <property type="project" value="UniProtKB-KW"/>
</dbReference>
<evidence type="ECO:0000256" key="6">
    <source>
        <dbReference type="ARBA" id="ARBA00022989"/>
    </source>
</evidence>
<dbReference type="GO" id="GO:0140359">
    <property type="term" value="F:ABC-type transporter activity"/>
    <property type="evidence" value="ECO:0007669"/>
    <property type="project" value="InterPro"/>
</dbReference>
<feature type="region of interest" description="Disordered" evidence="9">
    <location>
        <begin position="301"/>
        <end position="355"/>
    </location>
</feature>
<dbReference type="GO" id="GO:0015910">
    <property type="term" value="P:long-chain fatty acid import into peroxisome"/>
    <property type="evidence" value="ECO:0007669"/>
    <property type="project" value="TreeGrafter"/>
</dbReference>
<reference evidence="13 14" key="1">
    <citation type="journal article" date="2018" name="New Phytol.">
        <title>Phylogenomics of Endogonaceae and evolution of mycorrhizas within Mucoromycota.</title>
        <authorList>
            <person name="Chang Y."/>
            <person name="Desiro A."/>
            <person name="Na H."/>
            <person name="Sandor L."/>
            <person name="Lipzen A."/>
            <person name="Clum A."/>
            <person name="Barry K."/>
            <person name="Grigoriev I.V."/>
            <person name="Martin F.M."/>
            <person name="Stajich J.E."/>
            <person name="Smith M.E."/>
            <person name="Bonito G."/>
            <person name="Spatafora J.W."/>
        </authorList>
    </citation>
    <scope>NUCLEOTIDE SEQUENCE [LARGE SCALE GENOMIC DNA]</scope>
    <source>
        <strain evidence="13 14">AD002</strain>
    </source>
</reference>
<dbReference type="GO" id="GO:0007031">
    <property type="term" value="P:peroxisome organization"/>
    <property type="evidence" value="ECO:0007669"/>
    <property type="project" value="TreeGrafter"/>
</dbReference>
<dbReference type="PROSITE" id="PS00211">
    <property type="entry name" value="ABC_TRANSPORTER_1"/>
    <property type="match status" value="1"/>
</dbReference>
<evidence type="ECO:0000313" key="14">
    <source>
        <dbReference type="Proteomes" id="UP000274822"/>
    </source>
</evidence>
<gene>
    <name evidence="13" type="ORF">BC938DRAFT_480552</name>
</gene>
<dbReference type="GO" id="GO:0016579">
    <property type="term" value="P:protein deubiquitination"/>
    <property type="evidence" value="ECO:0007669"/>
    <property type="project" value="InterPro"/>
</dbReference>
<evidence type="ECO:0000259" key="12">
    <source>
        <dbReference type="PROSITE" id="PS50893"/>
    </source>
</evidence>
<dbReference type="PANTHER" id="PTHR11384:SF59">
    <property type="entry name" value="LYSOSOMAL COBALAMIN TRANSPORTER ABCD4"/>
    <property type="match status" value="1"/>
</dbReference>
<dbReference type="GO" id="GO:0006635">
    <property type="term" value="P:fatty acid beta-oxidation"/>
    <property type="evidence" value="ECO:0007669"/>
    <property type="project" value="TreeGrafter"/>
</dbReference>
<keyword evidence="2" id="KW-0813">Transport</keyword>
<evidence type="ECO:0000256" key="4">
    <source>
        <dbReference type="ARBA" id="ARBA00022741"/>
    </source>
</evidence>
<feature type="domain" description="ABC transporter" evidence="12">
    <location>
        <begin position="1157"/>
        <end position="1394"/>
    </location>
</feature>
<dbReference type="GO" id="GO:0016887">
    <property type="term" value="F:ATP hydrolysis activity"/>
    <property type="evidence" value="ECO:0007669"/>
    <property type="project" value="InterPro"/>
</dbReference>
<keyword evidence="5" id="KW-0067">ATP-binding</keyword>
<dbReference type="InterPro" id="IPR018200">
    <property type="entry name" value="USP_CS"/>
</dbReference>
<evidence type="ECO:0000256" key="9">
    <source>
        <dbReference type="SAM" id="MobiDB-lite"/>
    </source>
</evidence>
<dbReference type="SMART" id="SM00382">
    <property type="entry name" value="AAA"/>
    <property type="match status" value="1"/>
</dbReference>
<evidence type="ECO:0000256" key="3">
    <source>
        <dbReference type="ARBA" id="ARBA00022692"/>
    </source>
</evidence>
<dbReference type="Proteomes" id="UP000274822">
    <property type="component" value="Unassembled WGS sequence"/>
</dbReference>
<feature type="compositionally biased region" description="Low complexity" evidence="9">
    <location>
        <begin position="328"/>
        <end position="339"/>
    </location>
</feature>
<comment type="similarity">
    <text evidence="1">Belongs to the ABC transporter superfamily. ABCD family. Peroxisomal fatty acyl CoA transporter (TC 3.A.1.203) subfamily.</text>
</comment>
<keyword evidence="8" id="KW-0175">Coiled coil</keyword>
<feature type="region of interest" description="Disordered" evidence="9">
    <location>
        <begin position="664"/>
        <end position="686"/>
    </location>
</feature>
<keyword evidence="3 10" id="KW-0812">Transmembrane</keyword>
<dbReference type="InterPro" id="IPR028889">
    <property type="entry name" value="USP"/>
</dbReference>
<dbReference type="SUPFAM" id="SSF52540">
    <property type="entry name" value="P-loop containing nucleoside triphosphate hydrolases"/>
    <property type="match status" value="1"/>
</dbReference>
<dbReference type="PANTHER" id="PTHR11384">
    <property type="entry name" value="ATP-BINDING CASSETTE, SUB-FAMILY D MEMBER"/>
    <property type="match status" value="1"/>
</dbReference>
<evidence type="ECO:0008006" key="15">
    <source>
        <dbReference type="Google" id="ProtNLM"/>
    </source>
</evidence>
<name>A0A433QI93_9FUNG</name>
<dbReference type="Pfam" id="PF06472">
    <property type="entry name" value="ABC_membrane_2"/>
    <property type="match status" value="1"/>
</dbReference>
<organism evidence="13 14">
    <name type="scientific">Jimgerdemannia flammicorona</name>
    <dbReference type="NCBI Taxonomy" id="994334"/>
    <lineage>
        <taxon>Eukaryota</taxon>
        <taxon>Fungi</taxon>
        <taxon>Fungi incertae sedis</taxon>
        <taxon>Mucoromycota</taxon>
        <taxon>Mucoromycotina</taxon>
        <taxon>Endogonomycetes</taxon>
        <taxon>Endogonales</taxon>
        <taxon>Endogonaceae</taxon>
        <taxon>Jimgerdemannia</taxon>
    </lineage>
</organism>
<proteinExistence type="inferred from homology"/>
<evidence type="ECO:0000256" key="5">
    <source>
        <dbReference type="ARBA" id="ARBA00022840"/>
    </source>
</evidence>
<dbReference type="GO" id="GO:0042760">
    <property type="term" value="P:very long-chain fatty acid catabolic process"/>
    <property type="evidence" value="ECO:0007669"/>
    <property type="project" value="TreeGrafter"/>
</dbReference>
<protein>
    <recommendedName>
        <fullName evidence="15">ABC transporter domain-containing protein</fullName>
    </recommendedName>
</protein>
<feature type="transmembrane region" description="Helical" evidence="10">
    <location>
        <begin position="856"/>
        <end position="877"/>
    </location>
</feature>
<dbReference type="PROSITE" id="PS50893">
    <property type="entry name" value="ABC_TRANSPORTER_2"/>
    <property type="match status" value="1"/>
</dbReference>
<dbReference type="InterPro" id="IPR050835">
    <property type="entry name" value="ABC_transporter_sub-D"/>
</dbReference>
<feature type="transmembrane region" description="Helical" evidence="10">
    <location>
        <begin position="955"/>
        <end position="973"/>
    </location>
</feature>
<feature type="coiled-coil region" evidence="8">
    <location>
        <begin position="601"/>
        <end position="628"/>
    </location>
</feature>
<dbReference type="GO" id="GO:0005778">
    <property type="term" value="C:peroxisomal membrane"/>
    <property type="evidence" value="ECO:0007669"/>
    <property type="project" value="TreeGrafter"/>
</dbReference>
<evidence type="ECO:0000259" key="11">
    <source>
        <dbReference type="PROSITE" id="PS50235"/>
    </source>
</evidence>
<dbReference type="SUPFAM" id="SSF54001">
    <property type="entry name" value="Cysteine proteinases"/>
    <property type="match status" value="1"/>
</dbReference>